<evidence type="ECO:0000313" key="3">
    <source>
        <dbReference type="Proteomes" id="UP001595557"/>
    </source>
</evidence>
<protein>
    <submittedName>
        <fullName evidence="2">TIGR01244 family sulfur transferase</fullName>
    </submittedName>
</protein>
<reference evidence="3" key="1">
    <citation type="journal article" date="2019" name="Int. J. Syst. Evol. Microbiol.">
        <title>The Global Catalogue of Microorganisms (GCM) 10K type strain sequencing project: providing services to taxonomists for standard genome sequencing and annotation.</title>
        <authorList>
            <consortium name="The Broad Institute Genomics Platform"/>
            <consortium name="The Broad Institute Genome Sequencing Center for Infectious Disease"/>
            <person name="Wu L."/>
            <person name="Ma J."/>
        </authorList>
    </citation>
    <scope>NUCLEOTIDE SEQUENCE [LARGE SCALE GENOMIC DNA]</scope>
    <source>
        <strain evidence="3">KCTC 52239</strain>
    </source>
</reference>
<organism evidence="2 3">
    <name type="scientific">Paracoccus fontiphilus</name>
    <dbReference type="NCBI Taxonomy" id="1815556"/>
    <lineage>
        <taxon>Bacteria</taxon>
        <taxon>Pseudomonadati</taxon>
        <taxon>Pseudomonadota</taxon>
        <taxon>Alphaproteobacteria</taxon>
        <taxon>Rhodobacterales</taxon>
        <taxon>Paracoccaceae</taxon>
        <taxon>Paracoccus</taxon>
    </lineage>
</organism>
<dbReference type="SUPFAM" id="SSF52799">
    <property type="entry name" value="(Phosphotyrosine protein) phosphatases II"/>
    <property type="match status" value="1"/>
</dbReference>
<keyword evidence="3" id="KW-1185">Reference proteome</keyword>
<proteinExistence type="predicted"/>
<name>A0ABV7II40_9RHOB</name>
<dbReference type="CDD" id="cd14503">
    <property type="entry name" value="PTP-bact"/>
    <property type="match status" value="1"/>
</dbReference>
<dbReference type="Pfam" id="PF04273">
    <property type="entry name" value="BLH_phosphatase"/>
    <property type="match status" value="1"/>
</dbReference>
<keyword evidence="2" id="KW-0808">Transferase</keyword>
<comment type="caution">
    <text evidence="2">The sequence shown here is derived from an EMBL/GenBank/DDBJ whole genome shotgun (WGS) entry which is preliminary data.</text>
</comment>
<dbReference type="RefSeq" id="WP_242690086.1">
    <property type="nucleotide sequence ID" value="NZ_JAFNAW010000018.1"/>
</dbReference>
<gene>
    <name evidence="2" type="ORF">ACFOD7_15720</name>
</gene>
<dbReference type="Proteomes" id="UP001595557">
    <property type="component" value="Unassembled WGS sequence"/>
</dbReference>
<dbReference type="InterPro" id="IPR005939">
    <property type="entry name" value="BLH_phosphatase-like"/>
</dbReference>
<sequence length="170" mass="18160">MQPLPRFLQALDIPADMVPIEALAKEGVVMDLRQLTPNLAVSPQISTEDVPLLAQSGFKTLINNRPDDEIGAVDHEAMAQAAADAGMSYHYLPFTPGHITPDLIQGFAAALEGERPAVAYCRSGNRSTVLWALSQSGRQSEDELLSTAADAGYDLSGIVPLMRSLAGSRD</sequence>
<feature type="domain" description="Beta-lactamase hydrolase-like protein phosphatase-like" evidence="1">
    <location>
        <begin position="31"/>
        <end position="137"/>
    </location>
</feature>
<dbReference type="Gene3D" id="3.90.190.10">
    <property type="entry name" value="Protein tyrosine phosphatase superfamily"/>
    <property type="match status" value="1"/>
</dbReference>
<dbReference type="EMBL" id="JBHRTE010000070">
    <property type="protein sequence ID" value="MFC3169501.1"/>
    <property type="molecule type" value="Genomic_DNA"/>
</dbReference>
<dbReference type="GO" id="GO:0016740">
    <property type="term" value="F:transferase activity"/>
    <property type="evidence" value="ECO:0007669"/>
    <property type="project" value="UniProtKB-KW"/>
</dbReference>
<accession>A0ABV7II40</accession>
<dbReference type="NCBIfam" id="TIGR01244">
    <property type="entry name" value="TIGR01244 family sulfur transferase"/>
    <property type="match status" value="1"/>
</dbReference>
<evidence type="ECO:0000313" key="2">
    <source>
        <dbReference type="EMBL" id="MFC3169501.1"/>
    </source>
</evidence>
<dbReference type="InterPro" id="IPR029021">
    <property type="entry name" value="Prot-tyrosine_phosphatase-like"/>
</dbReference>
<evidence type="ECO:0000259" key="1">
    <source>
        <dbReference type="Pfam" id="PF04273"/>
    </source>
</evidence>